<dbReference type="AlphaFoldDB" id="H1VZ01"/>
<feature type="compositionally biased region" description="Basic and acidic residues" evidence="4">
    <location>
        <begin position="105"/>
        <end position="117"/>
    </location>
</feature>
<feature type="compositionally biased region" description="Low complexity" evidence="4">
    <location>
        <begin position="118"/>
        <end position="129"/>
    </location>
</feature>
<evidence type="ECO:0000313" key="7">
    <source>
        <dbReference type="Proteomes" id="UP000007174"/>
    </source>
</evidence>
<evidence type="ECO:0000259" key="5">
    <source>
        <dbReference type="Pfam" id="PF07989"/>
    </source>
</evidence>
<dbReference type="VEuPathDB" id="FungiDB:CH63R_07935"/>
<feature type="compositionally biased region" description="Basic and acidic residues" evidence="4">
    <location>
        <begin position="1"/>
        <end position="17"/>
    </location>
</feature>
<dbReference type="InterPro" id="IPR012943">
    <property type="entry name" value="Cnn_1N"/>
</dbReference>
<sequence length="503" mass="55039">MDSHLVRTQSRDRERSHASPVYPRPSSRSSTTTNATRATPRSANSSTSHFVTSSRPSSAHPPHRFHHSSCAPSTVASRPGSAVSRDRVSDSGRQATAASSYLQDKLQKRREEAERLAAARAAQEMSASMDLPARHAQSSPAKGDSSDGRRPGSSGGNADAAKKTGLGAKEMEATVSTLHKQNFDLKLELFHRRERQNALEERIDALEADKAQMDEVNDSLLDELERRDKAVQEAVQMIVTLEAQVATLLKEREMVRQIDAAGVLALEELESRLDGPTPRPREANLARLEQDAKTLNRMPSFISDRTENTENLRKVYLSSRGSLLSLPRLAAEAEDADARRVNTMTSPSLSVLSESSFVSVYGERDDQDRTVIANANADETNSADGAAPPSRPRKPSYDSNQSGVSRPPTTTSTRSSRPTRSNSVGRTPGPGQFQSINDIIDHTSHLQALARLDHAYLGEAGFFAQSDDGRAVPTIRRASLASHARYHFHVDTSQVQGVQRYPF</sequence>
<feature type="domain" description="Centrosomin N-terminal motif 1" evidence="5">
    <location>
        <begin position="169"/>
        <end position="236"/>
    </location>
</feature>
<evidence type="ECO:0000256" key="4">
    <source>
        <dbReference type="SAM" id="MobiDB-lite"/>
    </source>
</evidence>
<evidence type="ECO:0000256" key="1">
    <source>
        <dbReference type="ARBA" id="ARBA00004496"/>
    </source>
</evidence>
<name>H1VZ01_COLHI</name>
<gene>
    <name evidence="6" type="ORF">CH063_14542</name>
</gene>
<dbReference type="GO" id="GO:0005815">
    <property type="term" value="C:microtubule organizing center"/>
    <property type="evidence" value="ECO:0007669"/>
    <property type="project" value="InterPro"/>
</dbReference>
<accession>H1VZ01</accession>
<reference evidence="7" key="1">
    <citation type="journal article" date="2012" name="Nat. Genet.">
        <title>Lifestyle transitions in plant pathogenic Colletotrichum fungi deciphered by genome and transcriptome analyses.</title>
        <authorList>
            <person name="O'Connell R.J."/>
            <person name="Thon M.R."/>
            <person name="Hacquard S."/>
            <person name="Amyotte S.G."/>
            <person name="Kleemann J."/>
            <person name="Torres M.F."/>
            <person name="Damm U."/>
            <person name="Buiate E.A."/>
            <person name="Epstein L."/>
            <person name="Alkan N."/>
            <person name="Altmueller J."/>
            <person name="Alvarado-Balderrama L."/>
            <person name="Bauser C.A."/>
            <person name="Becker C."/>
            <person name="Birren B.W."/>
            <person name="Chen Z."/>
            <person name="Choi J."/>
            <person name="Crouch J.A."/>
            <person name="Duvick J.P."/>
            <person name="Farman M.A."/>
            <person name="Gan P."/>
            <person name="Heiman D."/>
            <person name="Henrissat B."/>
            <person name="Howard R.J."/>
            <person name="Kabbage M."/>
            <person name="Koch C."/>
            <person name="Kracher B."/>
            <person name="Kubo Y."/>
            <person name="Law A.D."/>
            <person name="Lebrun M.-H."/>
            <person name="Lee Y.-H."/>
            <person name="Miyara I."/>
            <person name="Moore N."/>
            <person name="Neumann U."/>
            <person name="Nordstroem K."/>
            <person name="Panaccione D.G."/>
            <person name="Panstruga R."/>
            <person name="Place M."/>
            <person name="Proctor R.H."/>
            <person name="Prusky D."/>
            <person name="Rech G."/>
            <person name="Reinhardt R."/>
            <person name="Rollins J.A."/>
            <person name="Rounsley S."/>
            <person name="Schardl C.L."/>
            <person name="Schwartz D.C."/>
            <person name="Shenoy N."/>
            <person name="Shirasu K."/>
            <person name="Sikhakolli U.R."/>
            <person name="Stueber K."/>
            <person name="Sukno S.A."/>
            <person name="Sweigard J.A."/>
            <person name="Takano Y."/>
            <person name="Takahara H."/>
            <person name="Trail F."/>
            <person name="van der Does H.C."/>
            <person name="Voll L.M."/>
            <person name="Will I."/>
            <person name="Young S."/>
            <person name="Zeng Q."/>
            <person name="Zhang J."/>
            <person name="Zhou S."/>
            <person name="Dickman M.B."/>
            <person name="Schulze-Lefert P."/>
            <person name="Ver Loren van Themaat E."/>
            <person name="Ma L.-J."/>
            <person name="Vaillancourt L.J."/>
        </authorList>
    </citation>
    <scope>NUCLEOTIDE SEQUENCE [LARGE SCALE GENOMIC DNA]</scope>
    <source>
        <strain evidence="7">IMI 349063</strain>
    </source>
</reference>
<dbReference type="GO" id="GO:0005737">
    <property type="term" value="C:cytoplasm"/>
    <property type="evidence" value="ECO:0007669"/>
    <property type="project" value="UniProtKB-SubCell"/>
</dbReference>
<evidence type="ECO:0000256" key="2">
    <source>
        <dbReference type="ARBA" id="ARBA00022490"/>
    </source>
</evidence>
<feature type="coiled-coil region" evidence="3">
    <location>
        <begin position="196"/>
        <end position="251"/>
    </location>
</feature>
<feature type="compositionally biased region" description="Low complexity" evidence="4">
    <location>
        <begin position="405"/>
        <end position="421"/>
    </location>
</feature>
<dbReference type="EMBL" id="CACQ02007775">
    <property type="protein sequence ID" value="CCF45463.1"/>
    <property type="molecule type" value="Genomic_DNA"/>
</dbReference>
<comment type="subcellular location">
    <subcellularLocation>
        <location evidence="1">Cytoplasm</location>
    </subcellularLocation>
</comment>
<dbReference type="HOGENOM" id="CLU_541855_0_0_1"/>
<keyword evidence="3" id="KW-0175">Coiled coil</keyword>
<evidence type="ECO:0000256" key="3">
    <source>
        <dbReference type="SAM" id="Coils"/>
    </source>
</evidence>
<dbReference type="STRING" id="759273.H1VZ01"/>
<dbReference type="eggNOG" id="ENOG502SSWS">
    <property type="taxonomic scope" value="Eukaryota"/>
</dbReference>
<dbReference type="Pfam" id="PF07989">
    <property type="entry name" value="Cnn_1N"/>
    <property type="match status" value="1"/>
</dbReference>
<feature type="region of interest" description="Disordered" evidence="4">
    <location>
        <begin position="1"/>
        <end position="164"/>
    </location>
</feature>
<protein>
    <recommendedName>
        <fullName evidence="5">Centrosomin N-terminal motif 1 domain-containing protein</fullName>
    </recommendedName>
</protein>
<proteinExistence type="predicted"/>
<feature type="region of interest" description="Disordered" evidence="4">
    <location>
        <begin position="374"/>
        <end position="434"/>
    </location>
</feature>
<feature type="compositionally biased region" description="Polar residues" evidence="4">
    <location>
        <begin position="91"/>
        <end position="102"/>
    </location>
</feature>
<evidence type="ECO:0000313" key="6">
    <source>
        <dbReference type="EMBL" id="CCF45463.1"/>
    </source>
</evidence>
<feature type="compositionally biased region" description="Low complexity" evidence="4">
    <location>
        <begin position="18"/>
        <end position="43"/>
    </location>
</feature>
<organism evidence="6 7">
    <name type="scientific">Colletotrichum higginsianum (strain IMI 349063)</name>
    <name type="common">Crucifer anthracnose fungus</name>
    <dbReference type="NCBI Taxonomy" id="759273"/>
    <lineage>
        <taxon>Eukaryota</taxon>
        <taxon>Fungi</taxon>
        <taxon>Dikarya</taxon>
        <taxon>Ascomycota</taxon>
        <taxon>Pezizomycotina</taxon>
        <taxon>Sordariomycetes</taxon>
        <taxon>Hypocreomycetidae</taxon>
        <taxon>Glomerellales</taxon>
        <taxon>Glomerellaceae</taxon>
        <taxon>Colletotrichum</taxon>
        <taxon>Colletotrichum destructivum species complex</taxon>
    </lineage>
</organism>
<keyword evidence="2" id="KW-0963">Cytoplasm</keyword>
<dbReference type="Proteomes" id="UP000007174">
    <property type="component" value="Unassembled WGS sequence"/>
</dbReference>